<dbReference type="OrthoDB" id="10047658at2759"/>
<comment type="caution">
    <text evidence="1">The sequence shown here is derived from an EMBL/GenBank/DDBJ whole genome shotgun (WGS) entry which is preliminary data.</text>
</comment>
<dbReference type="Proteomes" id="UP000663829">
    <property type="component" value="Unassembled WGS sequence"/>
</dbReference>
<reference evidence="1" key="1">
    <citation type="submission" date="2021-02" db="EMBL/GenBank/DDBJ databases">
        <authorList>
            <person name="Nowell W R."/>
        </authorList>
    </citation>
    <scope>NUCLEOTIDE SEQUENCE</scope>
</reference>
<protein>
    <submittedName>
        <fullName evidence="1">Uncharacterized protein</fullName>
    </submittedName>
</protein>
<evidence type="ECO:0000313" key="2">
    <source>
        <dbReference type="EMBL" id="CAF4063292.1"/>
    </source>
</evidence>
<organism evidence="1 3">
    <name type="scientific">Didymodactylos carnosus</name>
    <dbReference type="NCBI Taxonomy" id="1234261"/>
    <lineage>
        <taxon>Eukaryota</taxon>
        <taxon>Metazoa</taxon>
        <taxon>Spiralia</taxon>
        <taxon>Gnathifera</taxon>
        <taxon>Rotifera</taxon>
        <taxon>Eurotatoria</taxon>
        <taxon>Bdelloidea</taxon>
        <taxon>Philodinida</taxon>
        <taxon>Philodinidae</taxon>
        <taxon>Didymodactylos</taxon>
    </lineage>
</organism>
<proteinExistence type="predicted"/>
<accession>A0A815BH29</accession>
<gene>
    <name evidence="1" type="ORF">GPM918_LOCUS27202</name>
    <name evidence="2" type="ORF">SRO942_LOCUS27487</name>
</gene>
<dbReference type="EMBL" id="CAJNOQ010011310">
    <property type="protein sequence ID" value="CAF1273519.1"/>
    <property type="molecule type" value="Genomic_DNA"/>
</dbReference>
<evidence type="ECO:0000313" key="1">
    <source>
        <dbReference type="EMBL" id="CAF1273519.1"/>
    </source>
</evidence>
<keyword evidence="3" id="KW-1185">Reference proteome</keyword>
<sequence length="304" mass="35320">MPDSLVSVDEESRWEAVLETYLDCIKVGNSKRNTVTINIPLSKRKAHNRNLLSKRWCTGNFFDKPPQQQSSSSEDGEFINLQPDTIDFTNKQISTDIGDLYTLCAQQCHAKFLSTMIYMILRHLNLSWRDTDQFLSSFGTISILTCHKWAKTFLCKDFNDFVNENRGEKHTDGFYDVFPELKIQGRAFVVDACSQKSSSFKAADLATFIDERYYKINNLKKSANNLIRSIENCRLDIRRWGGRHEANSNHPYFEGLERADVIAHRKEFIQHFLPRKAEYYTITNDESPNWIIPTTPHRTILICK</sequence>
<dbReference type="Proteomes" id="UP000681722">
    <property type="component" value="Unassembled WGS sequence"/>
</dbReference>
<dbReference type="EMBL" id="CAJOBC010024509">
    <property type="protein sequence ID" value="CAF4063292.1"/>
    <property type="molecule type" value="Genomic_DNA"/>
</dbReference>
<evidence type="ECO:0000313" key="3">
    <source>
        <dbReference type="Proteomes" id="UP000663829"/>
    </source>
</evidence>
<dbReference type="AlphaFoldDB" id="A0A815BH29"/>
<name>A0A815BH29_9BILA</name>